<dbReference type="SUPFAM" id="SSF81665">
    <property type="entry name" value="Calcium ATPase, transmembrane domain M"/>
    <property type="match status" value="1"/>
</dbReference>
<gene>
    <name evidence="2" type="ORF">BWY04_00232</name>
</gene>
<dbReference type="InterPro" id="IPR023298">
    <property type="entry name" value="ATPase_P-typ_TM_dom_sf"/>
</dbReference>
<evidence type="ECO:0000313" key="2">
    <source>
        <dbReference type="EMBL" id="OQB42354.1"/>
    </source>
</evidence>
<feature type="transmembrane region" description="Helical" evidence="1">
    <location>
        <begin position="23"/>
        <end position="42"/>
    </location>
</feature>
<sequence>MIQEAPEPQTNLQKDLDKLGKRLVWIILLICVIVFISDVFIVKDSRQNALLMAIALSVAAIPE</sequence>
<dbReference type="AlphaFoldDB" id="A0A1V5ZRA7"/>
<keyword evidence="1" id="KW-0812">Transmembrane</keyword>
<name>A0A1V5ZRA7_9BACT</name>
<keyword evidence="1" id="KW-0472">Membrane</keyword>
<comment type="caution">
    <text evidence="2">The sequence shown here is derived from an EMBL/GenBank/DDBJ whole genome shotgun (WGS) entry which is preliminary data.</text>
</comment>
<keyword evidence="2" id="KW-0378">Hydrolase</keyword>
<keyword evidence="1" id="KW-1133">Transmembrane helix</keyword>
<dbReference type="EMBL" id="MWDB01000003">
    <property type="protein sequence ID" value="OQB42354.1"/>
    <property type="molecule type" value="Genomic_DNA"/>
</dbReference>
<evidence type="ECO:0000256" key="1">
    <source>
        <dbReference type="SAM" id="Phobius"/>
    </source>
</evidence>
<dbReference type="Gene3D" id="1.20.1110.10">
    <property type="entry name" value="Calcium-transporting ATPase, transmembrane domain"/>
    <property type="match status" value="1"/>
</dbReference>
<dbReference type="Proteomes" id="UP000485621">
    <property type="component" value="Unassembled WGS sequence"/>
</dbReference>
<organism evidence="2">
    <name type="scientific">candidate division CPR1 bacterium ADurb.Bin160</name>
    <dbReference type="NCBI Taxonomy" id="1852826"/>
    <lineage>
        <taxon>Bacteria</taxon>
        <taxon>candidate division CPR1</taxon>
    </lineage>
</organism>
<dbReference type="EC" id="3.6.3.8" evidence="2"/>
<reference evidence="2" key="1">
    <citation type="submission" date="2017-02" db="EMBL/GenBank/DDBJ databases">
        <title>Delving into the versatile metabolic prowess of the omnipresent phylum Bacteroidetes.</title>
        <authorList>
            <person name="Nobu M.K."/>
            <person name="Mei R."/>
            <person name="Narihiro T."/>
            <person name="Kuroda K."/>
            <person name="Liu W.-T."/>
        </authorList>
    </citation>
    <scope>NUCLEOTIDE SEQUENCE</scope>
    <source>
        <strain evidence="2">ADurb.Bin160</strain>
    </source>
</reference>
<dbReference type="GO" id="GO:0016787">
    <property type="term" value="F:hydrolase activity"/>
    <property type="evidence" value="ECO:0007669"/>
    <property type="project" value="UniProtKB-KW"/>
</dbReference>
<proteinExistence type="predicted"/>
<accession>A0A1V5ZRA7</accession>
<protein>
    <submittedName>
        <fullName evidence="2">Calcium-transporting ATPase 1</fullName>
        <ecNumber evidence="2">3.6.3.8</ecNumber>
    </submittedName>
</protein>